<feature type="compositionally biased region" description="Basic and acidic residues" evidence="1">
    <location>
        <begin position="335"/>
        <end position="347"/>
    </location>
</feature>
<dbReference type="GO" id="GO:0005524">
    <property type="term" value="F:ATP binding"/>
    <property type="evidence" value="ECO:0007669"/>
    <property type="project" value="InterPro"/>
</dbReference>
<protein>
    <submittedName>
        <fullName evidence="4">Protein kinase domain-containing protein</fullName>
    </submittedName>
</protein>
<keyword evidence="3" id="KW-1185">Reference proteome</keyword>
<reference evidence="4" key="1">
    <citation type="submission" date="2017-02" db="UniProtKB">
        <authorList>
            <consortium name="WormBaseParasite"/>
        </authorList>
    </citation>
    <scope>IDENTIFICATION</scope>
</reference>
<accession>A0A0N4Z9Q7</accession>
<dbReference type="AlphaFoldDB" id="A0A0N4Z9Q7"/>
<dbReference type="STRING" id="131310.A0A0N4Z9Q7"/>
<dbReference type="Proteomes" id="UP000038045">
    <property type="component" value="Unplaced"/>
</dbReference>
<feature type="region of interest" description="Disordered" evidence="1">
    <location>
        <begin position="335"/>
        <end position="387"/>
    </location>
</feature>
<dbReference type="InterPro" id="IPR000719">
    <property type="entry name" value="Prot_kinase_dom"/>
</dbReference>
<evidence type="ECO:0000259" key="2">
    <source>
        <dbReference type="PROSITE" id="PS50011"/>
    </source>
</evidence>
<proteinExistence type="predicted"/>
<dbReference type="WBParaSite" id="PTRK_0000411900.1">
    <property type="protein sequence ID" value="PTRK_0000411900.1"/>
    <property type="gene ID" value="PTRK_0000411900"/>
</dbReference>
<organism evidence="3 4">
    <name type="scientific">Parastrongyloides trichosuri</name>
    <name type="common">Possum-specific nematode worm</name>
    <dbReference type="NCBI Taxonomy" id="131310"/>
    <lineage>
        <taxon>Eukaryota</taxon>
        <taxon>Metazoa</taxon>
        <taxon>Ecdysozoa</taxon>
        <taxon>Nematoda</taxon>
        <taxon>Chromadorea</taxon>
        <taxon>Rhabditida</taxon>
        <taxon>Tylenchina</taxon>
        <taxon>Panagrolaimomorpha</taxon>
        <taxon>Strongyloidoidea</taxon>
        <taxon>Strongyloididae</taxon>
        <taxon>Parastrongyloides</taxon>
    </lineage>
</organism>
<evidence type="ECO:0000313" key="4">
    <source>
        <dbReference type="WBParaSite" id="PTRK_0000411900.1"/>
    </source>
</evidence>
<dbReference type="InterPro" id="IPR011009">
    <property type="entry name" value="Kinase-like_dom_sf"/>
</dbReference>
<dbReference type="PROSITE" id="PS50011">
    <property type="entry name" value="PROTEIN_KINASE_DOM"/>
    <property type="match status" value="1"/>
</dbReference>
<dbReference type="SMART" id="SM00220">
    <property type="entry name" value="S_TKc"/>
    <property type="match status" value="1"/>
</dbReference>
<feature type="compositionally biased region" description="Basic and acidic residues" evidence="1">
    <location>
        <begin position="359"/>
        <end position="371"/>
    </location>
</feature>
<name>A0A0N4Z9Q7_PARTI</name>
<evidence type="ECO:0000256" key="1">
    <source>
        <dbReference type="SAM" id="MobiDB-lite"/>
    </source>
</evidence>
<dbReference type="SUPFAM" id="SSF56112">
    <property type="entry name" value="Protein kinase-like (PK-like)"/>
    <property type="match status" value="1"/>
</dbReference>
<feature type="compositionally biased region" description="Basic residues" evidence="1">
    <location>
        <begin position="348"/>
        <end position="358"/>
    </location>
</feature>
<dbReference type="InterPro" id="IPR050235">
    <property type="entry name" value="CK1_Ser-Thr_kinase"/>
</dbReference>
<sequence length="387" mass="45218">MDVEEVIPTERLKVPLTLTDTAKKLTYNVTDILSDGIFGSIYTGTQTNNNKAVLIKLLSPNGYQVVLECIKLLQDTNRCNETLLYIQDNGIMNETKYSFIVMSGEWYNFGELVIKKQQFILCEYFLREALSAIEFLHDRGFYHNNLCPSSFWYKNGSQENGVTTGDLVRLGDYEFCCKAPNVEGKEINSDNPEVVKIYEKRFSKKPVNLSYCGLNLHKDSKNYMKYDVESIFYIYTEYCEGKLPWNDSPNDEVTIIQGKNDMRNPKSKYYKAVPMYLREIISYIDDMKSDWIPNYAKIKQIMRAHVKYENYCDQPKLTEKLLEDLDKTPEEKKIFIRKENQETTKEGHKVKKPTKKHGVSKEKHARKEEKGLFNSLFKNKPKTKRKT</sequence>
<dbReference type="GO" id="GO:0004672">
    <property type="term" value="F:protein kinase activity"/>
    <property type="evidence" value="ECO:0007669"/>
    <property type="project" value="InterPro"/>
</dbReference>
<dbReference type="PANTHER" id="PTHR11909">
    <property type="entry name" value="CASEIN KINASE-RELATED"/>
    <property type="match status" value="1"/>
</dbReference>
<dbReference type="Gene3D" id="1.10.510.10">
    <property type="entry name" value="Transferase(Phosphotransferase) domain 1"/>
    <property type="match status" value="1"/>
</dbReference>
<evidence type="ECO:0000313" key="3">
    <source>
        <dbReference type="Proteomes" id="UP000038045"/>
    </source>
</evidence>
<feature type="domain" description="Protein kinase" evidence="2">
    <location>
        <begin position="27"/>
        <end position="387"/>
    </location>
</feature>